<comment type="caution">
    <text evidence="2">The sequence shown here is derived from an EMBL/GenBank/DDBJ whole genome shotgun (WGS) entry which is preliminary data.</text>
</comment>
<dbReference type="EMBL" id="JACCBE010000001">
    <property type="protein sequence ID" value="NYD58056.1"/>
    <property type="molecule type" value="Genomic_DNA"/>
</dbReference>
<feature type="domain" description="HTH marR-type" evidence="1">
    <location>
        <begin position="15"/>
        <end position="151"/>
    </location>
</feature>
<dbReference type="SUPFAM" id="SSF46785">
    <property type="entry name" value="Winged helix' DNA-binding domain"/>
    <property type="match status" value="1"/>
</dbReference>
<dbReference type="Proteomes" id="UP000516957">
    <property type="component" value="Unassembled WGS sequence"/>
</dbReference>
<proteinExistence type="predicted"/>
<dbReference type="InterPro" id="IPR036388">
    <property type="entry name" value="WH-like_DNA-bd_sf"/>
</dbReference>
<dbReference type="RefSeq" id="WP_218876316.1">
    <property type="nucleotide sequence ID" value="NZ_CP059163.1"/>
</dbReference>
<dbReference type="Gene3D" id="1.10.10.10">
    <property type="entry name" value="Winged helix-like DNA-binding domain superfamily/Winged helix DNA-binding domain"/>
    <property type="match status" value="1"/>
</dbReference>
<name>A0A7Y9JRB0_9ACTN</name>
<dbReference type="Pfam" id="PF12802">
    <property type="entry name" value="MarR_2"/>
    <property type="match status" value="1"/>
</dbReference>
<dbReference type="GO" id="GO:0003700">
    <property type="term" value="F:DNA-binding transcription factor activity"/>
    <property type="evidence" value="ECO:0007669"/>
    <property type="project" value="InterPro"/>
</dbReference>
<accession>A0A7Y9JRB0</accession>
<dbReference type="PANTHER" id="PTHR33164">
    <property type="entry name" value="TRANSCRIPTIONAL REGULATOR, MARR FAMILY"/>
    <property type="match status" value="1"/>
</dbReference>
<dbReference type="InterPro" id="IPR039422">
    <property type="entry name" value="MarR/SlyA-like"/>
</dbReference>
<gene>
    <name evidence="2" type="ORF">BKA08_002294</name>
</gene>
<evidence type="ECO:0000259" key="1">
    <source>
        <dbReference type="PROSITE" id="PS50995"/>
    </source>
</evidence>
<dbReference type="GO" id="GO:0006950">
    <property type="term" value="P:response to stress"/>
    <property type="evidence" value="ECO:0007669"/>
    <property type="project" value="TreeGrafter"/>
</dbReference>
<protein>
    <submittedName>
        <fullName evidence="2">DNA-binding MarR family transcriptional regulator</fullName>
    </submittedName>
</protein>
<evidence type="ECO:0000313" key="2">
    <source>
        <dbReference type="EMBL" id="NYD58056.1"/>
    </source>
</evidence>
<dbReference type="AlphaFoldDB" id="A0A7Y9JRB0"/>
<organism evidence="2 3">
    <name type="scientific">Nocardioides marinisabuli</name>
    <dbReference type="NCBI Taxonomy" id="419476"/>
    <lineage>
        <taxon>Bacteria</taxon>
        <taxon>Bacillati</taxon>
        <taxon>Actinomycetota</taxon>
        <taxon>Actinomycetes</taxon>
        <taxon>Propionibacteriales</taxon>
        <taxon>Nocardioidaceae</taxon>
        <taxon>Nocardioides</taxon>
    </lineage>
</organism>
<dbReference type="PANTHER" id="PTHR33164:SF99">
    <property type="entry name" value="MARR FAMILY REGULATORY PROTEIN"/>
    <property type="match status" value="1"/>
</dbReference>
<evidence type="ECO:0000313" key="3">
    <source>
        <dbReference type="Proteomes" id="UP000516957"/>
    </source>
</evidence>
<dbReference type="PROSITE" id="PS50995">
    <property type="entry name" value="HTH_MARR_2"/>
    <property type="match status" value="1"/>
</dbReference>
<dbReference type="InterPro" id="IPR036390">
    <property type="entry name" value="WH_DNA-bd_sf"/>
</dbReference>
<keyword evidence="2" id="KW-0238">DNA-binding</keyword>
<dbReference type="SMART" id="SM00347">
    <property type="entry name" value="HTH_MARR"/>
    <property type="match status" value="1"/>
</dbReference>
<reference evidence="2 3" key="1">
    <citation type="submission" date="2020-07" db="EMBL/GenBank/DDBJ databases">
        <title>Sequencing the genomes of 1000 actinobacteria strains.</title>
        <authorList>
            <person name="Klenk H.-P."/>
        </authorList>
    </citation>
    <scope>NUCLEOTIDE SEQUENCE [LARGE SCALE GENOMIC DNA]</scope>
    <source>
        <strain evidence="2 3">DSM 18965</strain>
    </source>
</reference>
<sequence>MPTPPPARDPLTPVEERFMRSLTRLLAVLPRKLDADLVRSTGISATDYFVLVHVSEAPEQRMRMSDLAAGAAMSMSGISRVIDRLQKAGLVRRDRSPDDGRGWDAVLTDVGLQELREAWVVHLASARTHIFDHVGELDLDAVADMFQRMADS</sequence>
<dbReference type="GO" id="GO:0003677">
    <property type="term" value="F:DNA binding"/>
    <property type="evidence" value="ECO:0007669"/>
    <property type="project" value="UniProtKB-KW"/>
</dbReference>
<dbReference type="InterPro" id="IPR000835">
    <property type="entry name" value="HTH_MarR-typ"/>
</dbReference>
<keyword evidence="3" id="KW-1185">Reference proteome</keyword>